<evidence type="ECO:0000259" key="3">
    <source>
        <dbReference type="PROSITE" id="PS50075"/>
    </source>
</evidence>
<dbReference type="HOGENOM" id="CLU_002220_2_1_1"/>
<dbReference type="InterPro" id="IPR009081">
    <property type="entry name" value="PP-bd_ACP"/>
</dbReference>
<dbReference type="SUPFAM" id="SSF56801">
    <property type="entry name" value="Acetyl-CoA synthetase-like"/>
    <property type="match status" value="1"/>
</dbReference>
<keyword evidence="5" id="KW-1185">Reference proteome</keyword>
<name>D5GK30_TUBMM</name>
<dbReference type="InterPro" id="IPR042099">
    <property type="entry name" value="ANL_N_sf"/>
</dbReference>
<proteinExistence type="predicted"/>
<dbReference type="eggNOG" id="KOG1178">
    <property type="taxonomic scope" value="Eukaryota"/>
</dbReference>
<dbReference type="RefSeq" id="XP_002840682.1">
    <property type="nucleotide sequence ID" value="XM_002840636.1"/>
</dbReference>
<dbReference type="InterPro" id="IPR020845">
    <property type="entry name" value="AMP-binding_CS"/>
</dbReference>
<dbReference type="InParanoid" id="D5GK30"/>
<reference evidence="4 5" key="1">
    <citation type="journal article" date="2010" name="Nature">
        <title>Perigord black truffle genome uncovers evolutionary origins and mechanisms of symbiosis.</title>
        <authorList>
            <person name="Martin F."/>
            <person name="Kohler A."/>
            <person name="Murat C."/>
            <person name="Balestrini R."/>
            <person name="Coutinho P.M."/>
            <person name="Jaillon O."/>
            <person name="Montanini B."/>
            <person name="Morin E."/>
            <person name="Noel B."/>
            <person name="Percudani R."/>
            <person name="Porcel B."/>
            <person name="Rubini A."/>
            <person name="Amicucci A."/>
            <person name="Amselem J."/>
            <person name="Anthouard V."/>
            <person name="Arcioni S."/>
            <person name="Artiguenave F."/>
            <person name="Aury J.M."/>
            <person name="Ballario P."/>
            <person name="Bolchi A."/>
            <person name="Brenna A."/>
            <person name="Brun A."/>
            <person name="Buee M."/>
            <person name="Cantarel B."/>
            <person name="Chevalier G."/>
            <person name="Couloux A."/>
            <person name="Da Silva C."/>
            <person name="Denoeud F."/>
            <person name="Duplessis S."/>
            <person name="Ghignone S."/>
            <person name="Hilselberger B."/>
            <person name="Iotti M."/>
            <person name="Marcais B."/>
            <person name="Mello A."/>
            <person name="Miranda M."/>
            <person name="Pacioni G."/>
            <person name="Quesneville H."/>
            <person name="Riccioni C."/>
            <person name="Ruotolo R."/>
            <person name="Splivallo R."/>
            <person name="Stocchi V."/>
            <person name="Tisserant E."/>
            <person name="Viscomi A.R."/>
            <person name="Zambonelli A."/>
            <person name="Zampieri E."/>
            <person name="Henrissat B."/>
            <person name="Lebrun M.H."/>
            <person name="Paolocci F."/>
            <person name="Bonfante P."/>
            <person name="Ottonello S."/>
            <person name="Wincker P."/>
        </authorList>
    </citation>
    <scope>NUCLEOTIDE SEQUENCE [LARGE SCALE GENOMIC DNA]</scope>
    <source>
        <strain evidence="4 5">Mel28</strain>
    </source>
</reference>
<dbReference type="InterPro" id="IPR020806">
    <property type="entry name" value="PKS_PP-bd"/>
</dbReference>
<evidence type="ECO:0000313" key="4">
    <source>
        <dbReference type="EMBL" id="CAZ84873.1"/>
    </source>
</evidence>
<organism evidence="4 5">
    <name type="scientific">Tuber melanosporum (strain Mel28)</name>
    <name type="common">Perigord black truffle</name>
    <dbReference type="NCBI Taxonomy" id="656061"/>
    <lineage>
        <taxon>Eukaryota</taxon>
        <taxon>Fungi</taxon>
        <taxon>Dikarya</taxon>
        <taxon>Ascomycota</taxon>
        <taxon>Pezizomycotina</taxon>
        <taxon>Pezizomycetes</taxon>
        <taxon>Pezizales</taxon>
        <taxon>Tuberaceae</taxon>
        <taxon>Tuber</taxon>
    </lineage>
</organism>
<accession>D5GK30</accession>
<dbReference type="Pfam" id="PF23562">
    <property type="entry name" value="AMP-binding_C_3"/>
    <property type="match status" value="1"/>
</dbReference>
<dbReference type="InterPro" id="IPR036291">
    <property type="entry name" value="NAD(P)-bd_dom_sf"/>
</dbReference>
<dbReference type="InterPro" id="IPR013120">
    <property type="entry name" value="FAR_NAD-bd"/>
</dbReference>
<protein>
    <submittedName>
        <fullName evidence="4">(Perigord truffle) hypothetical protein</fullName>
    </submittedName>
</protein>
<dbReference type="PANTHER" id="PTHR43439:SF2">
    <property type="entry name" value="ENZYME, PUTATIVE (JCVI)-RELATED"/>
    <property type="match status" value="1"/>
</dbReference>
<evidence type="ECO:0000256" key="2">
    <source>
        <dbReference type="ARBA" id="ARBA00022553"/>
    </source>
</evidence>
<feature type="domain" description="Carrier" evidence="3">
    <location>
        <begin position="554"/>
        <end position="631"/>
    </location>
</feature>
<evidence type="ECO:0000256" key="1">
    <source>
        <dbReference type="ARBA" id="ARBA00022450"/>
    </source>
</evidence>
<dbReference type="SMART" id="SM00823">
    <property type="entry name" value="PKS_PP"/>
    <property type="match status" value="1"/>
</dbReference>
<dbReference type="PANTHER" id="PTHR43439">
    <property type="entry name" value="PHENYLACETATE-COENZYME A LIGASE"/>
    <property type="match status" value="1"/>
</dbReference>
<dbReference type="KEGG" id="tml:GSTUM_00009337001"/>
<dbReference type="Gene3D" id="1.10.1200.10">
    <property type="entry name" value="ACP-like"/>
    <property type="match status" value="1"/>
</dbReference>
<dbReference type="Gene3D" id="3.40.50.720">
    <property type="entry name" value="NAD(P)-binding Rossmann-like Domain"/>
    <property type="match status" value="1"/>
</dbReference>
<evidence type="ECO:0000313" key="5">
    <source>
        <dbReference type="Proteomes" id="UP000006911"/>
    </source>
</evidence>
<dbReference type="PROSITE" id="PS00455">
    <property type="entry name" value="AMP_BINDING"/>
    <property type="match status" value="1"/>
</dbReference>
<keyword evidence="1" id="KW-0596">Phosphopantetheine</keyword>
<dbReference type="Pfam" id="PF00501">
    <property type="entry name" value="AMP-binding"/>
    <property type="match status" value="1"/>
</dbReference>
<dbReference type="OMA" id="WDWLAHI"/>
<dbReference type="SUPFAM" id="SSF47336">
    <property type="entry name" value="ACP-like"/>
    <property type="match status" value="1"/>
</dbReference>
<dbReference type="Gene3D" id="3.40.50.12780">
    <property type="entry name" value="N-terminal domain of ligase-like"/>
    <property type="match status" value="1"/>
</dbReference>
<dbReference type="EMBL" id="FN430335">
    <property type="protein sequence ID" value="CAZ84873.1"/>
    <property type="molecule type" value="Genomic_DNA"/>
</dbReference>
<dbReference type="Proteomes" id="UP000006911">
    <property type="component" value="Unassembled WGS sequence"/>
</dbReference>
<sequence>MPPKIENTPAPVDETPLTIDHLLRLRASQIPDTPILAYSHNKKEYTQYTASQLNALAYRVAKHYKKLITQCASSEAPERVVALLGISDFDYVISLLALAKLGMAVLLLSTRISDEAYRHLFDRTGCSDVIVQPTFEKTMGRVRSGHGSALNVVCMASRGLYEPEVAPEEEKGLTLEDMRFDTQLDMGVESSKNAFIIHSSGSTGLPKPVGQTHRTVIGNASAISMNPTSSFSTLPLFHTFGLTAMFGAIYYGKVTSIPNADLPITGKNMIAGLKATRPETFYLVPYTLKLMAETDEGMEAMKICKSVCSGGSACPEELGDKLAAAGITLVSYYGSTEGGALLNSYRPESDKDWNYLKAIPPALPHIRWEKYSESVYELVLLAGWHAKAFTNNPDGSYSTRDLWQQHPTDPLKWKYVGRLDDTIVLSNGEKASPLALEGSVRDSPYVNEVVCVGVQQPTLGLLVIPTERTIGMSRAELIQKMRPSIEAGNVRMPAYAQISAEMIGFLPIGTPYPATDKGTVIRPAFNRTFRVQIESMYSRYEENNASEGLSLSEEELRAYVRNTIIKTLKLEDTTALPDDTDFFSLGLDSLGSMQVQGSIRRELNTGKQIGQNVVFEKPTVRKLAGHLYRLRTGEVEKEEDEQSQIEIMKGLVEKYSHFEQHVPGNSDKQGDYIIVTGATGSLGAHLVSQLATKPTTQKVYCLVRAKGQPNAHERTIQSLKLRRVYEDLSATSLSKIIALPSDFSDPRLGLSEDVYAELLDSVNIVIHCAWQVNFNMDVSSFENAHIKGSHNLMTLCLKSHRSSPASFNFCSSISSVANNSTAETIPETQPKYENAMPMGYARSKLVTEKLCDVAARRTTLSARVLRIGQVSGDTRFGIWNATEAIPLTVRSAKTLGALPAPVNDEVVSWVPVDVAAGTIIDLSCLPQPAQNEASVFHVSHPRLLSWNNDFLPALRVAGLEFESVKPTEWIRRLKAVAQDADVNPEVKLLGFFEGKYTSDEVRSAPYFETVKACAASRALSGVEDIKDDIVGRYLEFWREGW</sequence>
<dbReference type="GO" id="GO:0031177">
    <property type="term" value="F:phosphopantetheine binding"/>
    <property type="evidence" value="ECO:0007669"/>
    <property type="project" value="InterPro"/>
</dbReference>
<keyword evidence="2" id="KW-0597">Phosphoprotein</keyword>
<dbReference type="InterPro" id="IPR036736">
    <property type="entry name" value="ACP-like_sf"/>
</dbReference>
<dbReference type="InterPro" id="IPR000873">
    <property type="entry name" value="AMP-dep_synth/lig_dom"/>
</dbReference>
<dbReference type="GeneID" id="9186910"/>
<gene>
    <name evidence="4" type="ORF">GSTUM_00009337001</name>
</gene>
<dbReference type="AlphaFoldDB" id="D5GK30"/>
<dbReference type="SUPFAM" id="SSF51735">
    <property type="entry name" value="NAD(P)-binding Rossmann-fold domains"/>
    <property type="match status" value="1"/>
</dbReference>
<dbReference type="PROSITE" id="PS50075">
    <property type="entry name" value="CARRIER"/>
    <property type="match status" value="1"/>
</dbReference>
<dbReference type="Pfam" id="PF00550">
    <property type="entry name" value="PP-binding"/>
    <property type="match status" value="1"/>
</dbReference>
<dbReference type="STRING" id="656061.D5GK30"/>
<dbReference type="Pfam" id="PF07993">
    <property type="entry name" value="NAD_binding_4"/>
    <property type="match status" value="1"/>
</dbReference>
<dbReference type="InterPro" id="IPR051414">
    <property type="entry name" value="Adenylate-forming_Reductase"/>
</dbReference>